<organism evidence="3 4">
    <name type="scientific">Chromobacterium sphagni</name>
    <dbReference type="NCBI Taxonomy" id="1903179"/>
    <lineage>
        <taxon>Bacteria</taxon>
        <taxon>Pseudomonadati</taxon>
        <taxon>Pseudomonadota</taxon>
        <taxon>Betaproteobacteria</taxon>
        <taxon>Neisseriales</taxon>
        <taxon>Chromobacteriaceae</taxon>
        <taxon>Chromobacterium</taxon>
    </lineage>
</organism>
<keyword evidence="1" id="KW-0812">Transmembrane</keyword>
<protein>
    <recommendedName>
        <fullName evidence="2">DotM C-terminal cytoplasmic domain-containing protein</fullName>
    </recommendedName>
</protein>
<dbReference type="Proteomes" id="UP000180088">
    <property type="component" value="Unassembled WGS sequence"/>
</dbReference>
<accession>A0A1S1X5R4</accession>
<feature type="domain" description="DotM C-terminal cytoplasmic" evidence="2">
    <location>
        <begin position="129"/>
        <end position="269"/>
    </location>
</feature>
<dbReference type="EMBL" id="MKCS01000001">
    <property type="protein sequence ID" value="OHX14813.1"/>
    <property type="molecule type" value="Genomic_DNA"/>
</dbReference>
<dbReference type="STRING" id="1903179.BI347_15835"/>
<dbReference type="OrthoDB" id="5616932at2"/>
<dbReference type="AlphaFoldDB" id="A0A1S1X5R4"/>
<proteinExistence type="predicted"/>
<sequence>MAARNGAGGGGDDKLFFIIALLVLVGVAWYFAPHLWLKWMQSTYGRYLFLAKMPVLGVPFAHGAEWLREQPTLFRAIVLDYFLGWLLAIPVAPFLLKHVRREHAVRRVWSNRPANRQTFNQVIRARGLDPKERQLYQVSEWMRVNGLNHEAADFDEKFLSALEKQVGEPSNPNDPLLVGFARKLGVSPKLVKLACDKHAYRSTAMVRLLHHHREKNGVVRCDWARPILFRHDHPELWAALASVGRKTVFMEGVGIMAHYYMELAERKPLRDVRLYGCLVIMRRYLSLTIQQILQQRGMPVPGA</sequence>
<feature type="transmembrane region" description="Helical" evidence="1">
    <location>
        <begin position="44"/>
        <end position="61"/>
    </location>
</feature>
<evidence type="ECO:0000313" key="3">
    <source>
        <dbReference type="EMBL" id="OHX14813.1"/>
    </source>
</evidence>
<dbReference type="Pfam" id="PF23127">
    <property type="entry name" value="DotM_C"/>
    <property type="match status" value="1"/>
</dbReference>
<comment type="caution">
    <text evidence="3">The sequence shown here is derived from an EMBL/GenBank/DDBJ whole genome shotgun (WGS) entry which is preliminary data.</text>
</comment>
<name>A0A1S1X5R4_9NEIS</name>
<evidence type="ECO:0000313" key="4">
    <source>
        <dbReference type="Proteomes" id="UP000180088"/>
    </source>
</evidence>
<reference evidence="3 4" key="1">
    <citation type="submission" date="2016-09" db="EMBL/GenBank/DDBJ databases">
        <title>Chromobacterium muskegensis sp. nov., an insecticidal bacterium isolated from Sphagnum bogs.</title>
        <authorList>
            <person name="Sparks M.E."/>
            <person name="Blackburn M.B."/>
            <person name="Gundersen-Rindal D.E."/>
            <person name="Mitchell A."/>
            <person name="Farrar R."/>
            <person name="Kuhar D."/>
        </authorList>
    </citation>
    <scope>NUCLEOTIDE SEQUENCE [LARGE SCALE GENOMIC DNA]</scope>
    <source>
        <strain evidence="3 4">37-2</strain>
    </source>
</reference>
<feature type="transmembrane region" description="Helical" evidence="1">
    <location>
        <begin position="73"/>
        <end position="96"/>
    </location>
</feature>
<feature type="transmembrane region" description="Helical" evidence="1">
    <location>
        <begin position="15"/>
        <end position="32"/>
    </location>
</feature>
<evidence type="ECO:0000259" key="2">
    <source>
        <dbReference type="Pfam" id="PF23127"/>
    </source>
</evidence>
<dbReference type="RefSeq" id="WP_071116297.1">
    <property type="nucleotide sequence ID" value="NZ_MKCS01000001.1"/>
</dbReference>
<gene>
    <name evidence="3" type="ORF">BI347_15835</name>
</gene>
<evidence type="ECO:0000256" key="1">
    <source>
        <dbReference type="SAM" id="Phobius"/>
    </source>
</evidence>
<dbReference type="InterPro" id="IPR056464">
    <property type="entry name" value="DotM_C"/>
</dbReference>
<keyword evidence="1" id="KW-0472">Membrane</keyword>
<keyword evidence="1" id="KW-1133">Transmembrane helix</keyword>